<keyword evidence="1" id="KW-0436">Ligase</keyword>
<dbReference type="EMBL" id="GBRH01249323">
    <property type="protein sequence ID" value="JAD48572.1"/>
    <property type="molecule type" value="Transcribed_RNA"/>
</dbReference>
<sequence>MLLFEPSFITQNSNSKGQGSYKLETTKLRQVLKVNSILINASKALSSYLLYKISSNSSDNLT</sequence>
<dbReference type="GO" id="GO:0004812">
    <property type="term" value="F:aminoacyl-tRNA ligase activity"/>
    <property type="evidence" value="ECO:0007669"/>
    <property type="project" value="UniProtKB-KW"/>
</dbReference>
<keyword evidence="1" id="KW-0030">Aminoacyl-tRNA synthetase</keyword>
<reference evidence="1" key="1">
    <citation type="submission" date="2014-09" db="EMBL/GenBank/DDBJ databases">
        <authorList>
            <person name="Magalhaes I.L.F."/>
            <person name="Oliveira U."/>
            <person name="Santos F.R."/>
            <person name="Vidigal T.H.D.A."/>
            <person name="Brescovit A.D."/>
            <person name="Santos A.J."/>
        </authorList>
    </citation>
    <scope>NUCLEOTIDE SEQUENCE</scope>
    <source>
        <tissue evidence="1">Shoot tissue taken approximately 20 cm above the soil surface</tissue>
    </source>
</reference>
<name>A0A0A9ANC0_ARUDO</name>
<protein>
    <submittedName>
        <fullName evidence="1">Phenylalanyl-tRNA synthetase, putative</fullName>
    </submittedName>
</protein>
<organism evidence="1">
    <name type="scientific">Arundo donax</name>
    <name type="common">Giant reed</name>
    <name type="synonym">Donax arundinaceus</name>
    <dbReference type="NCBI Taxonomy" id="35708"/>
    <lineage>
        <taxon>Eukaryota</taxon>
        <taxon>Viridiplantae</taxon>
        <taxon>Streptophyta</taxon>
        <taxon>Embryophyta</taxon>
        <taxon>Tracheophyta</taxon>
        <taxon>Spermatophyta</taxon>
        <taxon>Magnoliopsida</taxon>
        <taxon>Liliopsida</taxon>
        <taxon>Poales</taxon>
        <taxon>Poaceae</taxon>
        <taxon>PACMAD clade</taxon>
        <taxon>Arundinoideae</taxon>
        <taxon>Arundineae</taxon>
        <taxon>Arundo</taxon>
    </lineage>
</organism>
<reference evidence="1" key="2">
    <citation type="journal article" date="2015" name="Data Brief">
        <title>Shoot transcriptome of the giant reed, Arundo donax.</title>
        <authorList>
            <person name="Barrero R.A."/>
            <person name="Guerrero F.D."/>
            <person name="Moolhuijzen P."/>
            <person name="Goolsby J.A."/>
            <person name="Tidwell J."/>
            <person name="Bellgard S.E."/>
            <person name="Bellgard M.I."/>
        </authorList>
    </citation>
    <scope>NUCLEOTIDE SEQUENCE</scope>
    <source>
        <tissue evidence="1">Shoot tissue taken approximately 20 cm above the soil surface</tissue>
    </source>
</reference>
<dbReference type="AlphaFoldDB" id="A0A0A9ANC0"/>
<accession>A0A0A9ANC0</accession>
<proteinExistence type="predicted"/>
<evidence type="ECO:0000313" key="1">
    <source>
        <dbReference type="EMBL" id="JAD48572.1"/>
    </source>
</evidence>